<gene>
    <name evidence="2" type="ORF">JMJ35_010238</name>
</gene>
<reference evidence="2" key="1">
    <citation type="submission" date="2023-03" db="EMBL/GenBank/DDBJ databases">
        <title>Complete genome of Cladonia borealis.</title>
        <authorList>
            <person name="Park H."/>
        </authorList>
    </citation>
    <scope>NUCLEOTIDE SEQUENCE</scope>
    <source>
        <strain evidence="2">ANT050790</strain>
    </source>
</reference>
<comment type="caution">
    <text evidence="2">The sequence shown here is derived from an EMBL/GenBank/DDBJ whole genome shotgun (WGS) entry which is preliminary data.</text>
</comment>
<sequence>MPVHPAEEEAPSGLTETVAKDPSSATESTASSHEHHHNEHTPGSGMEASAQDFQSKGPQIPMNMDDMPPKASKEELRARAAELNQ</sequence>
<evidence type="ECO:0000313" key="3">
    <source>
        <dbReference type="Proteomes" id="UP001166286"/>
    </source>
</evidence>
<keyword evidence="3" id="KW-1185">Reference proteome</keyword>
<dbReference type="Proteomes" id="UP001166286">
    <property type="component" value="Unassembled WGS sequence"/>
</dbReference>
<accession>A0AA39QSD5</accession>
<name>A0AA39QSD5_9LECA</name>
<proteinExistence type="predicted"/>
<dbReference type="EMBL" id="JAFEKC020000024">
    <property type="protein sequence ID" value="KAK0507200.1"/>
    <property type="molecule type" value="Genomic_DNA"/>
</dbReference>
<feature type="compositionally biased region" description="Basic and acidic residues" evidence="1">
    <location>
        <begin position="67"/>
        <end position="85"/>
    </location>
</feature>
<feature type="region of interest" description="Disordered" evidence="1">
    <location>
        <begin position="1"/>
        <end position="85"/>
    </location>
</feature>
<evidence type="ECO:0000313" key="2">
    <source>
        <dbReference type="EMBL" id="KAK0507200.1"/>
    </source>
</evidence>
<evidence type="ECO:0000256" key="1">
    <source>
        <dbReference type="SAM" id="MobiDB-lite"/>
    </source>
</evidence>
<protein>
    <submittedName>
        <fullName evidence="2">Uncharacterized protein</fullName>
    </submittedName>
</protein>
<dbReference type="AlphaFoldDB" id="A0AA39QSD5"/>
<organism evidence="2 3">
    <name type="scientific">Cladonia borealis</name>
    <dbReference type="NCBI Taxonomy" id="184061"/>
    <lineage>
        <taxon>Eukaryota</taxon>
        <taxon>Fungi</taxon>
        <taxon>Dikarya</taxon>
        <taxon>Ascomycota</taxon>
        <taxon>Pezizomycotina</taxon>
        <taxon>Lecanoromycetes</taxon>
        <taxon>OSLEUM clade</taxon>
        <taxon>Lecanoromycetidae</taxon>
        <taxon>Lecanorales</taxon>
        <taxon>Lecanorineae</taxon>
        <taxon>Cladoniaceae</taxon>
        <taxon>Cladonia</taxon>
    </lineage>
</organism>